<comment type="similarity">
    <text evidence="12">Belongs to the CRISPR-associated Cas9 family.</text>
</comment>
<keyword evidence="9 12" id="KW-0238">DNA-binding</keyword>
<dbReference type="EC" id="3.1.-.-" evidence="12"/>
<reference evidence="15" key="1">
    <citation type="journal article" date="2019" name="Int. J. Syst. Evol. Microbiol.">
        <title>The Global Catalogue of Microorganisms (GCM) 10K type strain sequencing project: providing services to taxonomists for standard genome sequencing and annotation.</title>
        <authorList>
            <consortium name="The Broad Institute Genomics Platform"/>
            <consortium name="The Broad Institute Genome Sequencing Center for Infectious Disease"/>
            <person name="Wu L."/>
            <person name="Ma J."/>
        </authorList>
    </citation>
    <scope>NUCLEOTIDE SEQUENCE [LARGE SCALE GENOMIC DNA]</scope>
    <source>
        <strain evidence="15">JCM 17858</strain>
    </source>
</reference>
<dbReference type="PROSITE" id="PS51749">
    <property type="entry name" value="HNH_CAS9"/>
    <property type="match status" value="1"/>
</dbReference>
<dbReference type="InterPro" id="IPR028629">
    <property type="entry name" value="Cas9"/>
</dbReference>
<evidence type="ECO:0000256" key="2">
    <source>
        <dbReference type="ARBA" id="ARBA00022722"/>
    </source>
</evidence>
<keyword evidence="6" id="KW-0460">Magnesium</keyword>
<keyword evidence="8 12" id="KW-0051">Antiviral defense</keyword>
<evidence type="ECO:0000313" key="14">
    <source>
        <dbReference type="EMBL" id="GAA4517877.1"/>
    </source>
</evidence>
<dbReference type="HAMAP" id="MF_01480">
    <property type="entry name" value="Cas9"/>
    <property type="match status" value="1"/>
</dbReference>
<gene>
    <name evidence="12" type="primary">cas9</name>
    <name evidence="14" type="ORF">GCM10023173_18820</name>
</gene>
<dbReference type="Pfam" id="PF13395">
    <property type="entry name" value="HNH_4"/>
    <property type="match status" value="1"/>
</dbReference>
<keyword evidence="2 12" id="KW-0540">Nuclease</keyword>
<keyword evidence="15" id="KW-1185">Reference proteome</keyword>
<evidence type="ECO:0000259" key="13">
    <source>
        <dbReference type="PROSITE" id="PS51749"/>
    </source>
</evidence>
<evidence type="ECO:0000256" key="11">
    <source>
        <dbReference type="ARBA" id="ARBA00046380"/>
    </source>
</evidence>
<dbReference type="NCBIfam" id="TIGR01865">
    <property type="entry name" value="cas_Csn1"/>
    <property type="match status" value="1"/>
</dbReference>
<dbReference type="Pfam" id="PF16593">
    <property type="entry name" value="Cas9-BH"/>
    <property type="match status" value="1"/>
</dbReference>
<dbReference type="EMBL" id="BAABGR010000029">
    <property type="protein sequence ID" value="GAA4517877.1"/>
    <property type="molecule type" value="Genomic_DNA"/>
</dbReference>
<keyword evidence="7 12" id="KW-0694">RNA-binding</keyword>
<dbReference type="InterPro" id="IPR033114">
    <property type="entry name" value="HNH_CAS9"/>
</dbReference>
<comment type="subunit">
    <text evidence="11 12">Monomer. Binds crRNA and tracrRNA.</text>
</comment>
<dbReference type="Gene3D" id="3.30.420.10">
    <property type="entry name" value="Ribonuclease H-like superfamily/Ribonuclease H"/>
    <property type="match status" value="3"/>
</dbReference>
<dbReference type="InterPro" id="IPR036397">
    <property type="entry name" value="RNaseH_sf"/>
</dbReference>
<dbReference type="InterPro" id="IPR041383">
    <property type="entry name" value="RuvC_III"/>
</dbReference>
<keyword evidence="4 12" id="KW-0255">Endonuclease</keyword>
<feature type="active site" description="For RuvC-like nuclease domain" evidence="12">
    <location>
        <position position="9"/>
    </location>
</feature>
<accession>A0ABP8R4K7</accession>
<feature type="domain" description="HNH Cas9-type" evidence="13">
    <location>
        <begin position="804"/>
        <end position="981"/>
    </location>
</feature>
<comment type="domain">
    <text evidence="12">Has 2 endonuclease domains. The discontinuous RuvC-like domain cleaves the target DNA noncomplementary to crRNA while the HNH nuclease domain cleaves the target DNA complementary to crRNA.</text>
</comment>
<keyword evidence="10" id="KW-0464">Manganese</keyword>
<evidence type="ECO:0000256" key="10">
    <source>
        <dbReference type="ARBA" id="ARBA00023211"/>
    </source>
</evidence>
<dbReference type="RefSeq" id="WP_345067861.1">
    <property type="nucleotide sequence ID" value="NZ_BAABGR010000029.1"/>
</dbReference>
<name>A0ABP8R4K7_9SPHI</name>
<dbReference type="InterPro" id="IPR003615">
    <property type="entry name" value="HNH_nuc"/>
</dbReference>
<organism evidence="14 15">
    <name type="scientific">Sphingobacterium thermophilum</name>
    <dbReference type="NCBI Taxonomy" id="768534"/>
    <lineage>
        <taxon>Bacteria</taxon>
        <taxon>Pseudomonadati</taxon>
        <taxon>Bacteroidota</taxon>
        <taxon>Sphingobacteriia</taxon>
        <taxon>Sphingobacteriales</taxon>
        <taxon>Sphingobacteriaceae</taxon>
        <taxon>Sphingobacterium</taxon>
    </lineage>
</organism>
<evidence type="ECO:0000256" key="5">
    <source>
        <dbReference type="ARBA" id="ARBA00022801"/>
    </source>
</evidence>
<keyword evidence="5 12" id="KW-0378">Hydrolase</keyword>
<evidence type="ECO:0000256" key="1">
    <source>
        <dbReference type="ARBA" id="ARBA00001946"/>
    </source>
</evidence>
<sequence length="1489" mass="175052">MGKNILGLDLGTNSIGWALINHDFEKKEGRILGLGSRIIPMTQDIKDDFGKGNSISQTRDRTTFRGTRRLRERHLLRRERLHRVLNVLGFLPKHYSQSIDFDKRIGKFKNETEPKIAWRQKNEGEYEFVFTSSFLEMVEDFKANGWDKPIPYDWTIYYLRKKALSQKISKEELAWIILNFNQKRGYYQLRGEEEEESLNKLVEFHSLKIVDVIADEEVNKKGERWYSLQLENGWVYRRSSKIDLSDWKGLTKDFIVTTELNDDGSVKVDKEGNERRSFRAPSEDDWTLLKKKTEKDIESKNQTVGTYIYENLLKNPSQKIRGQLVRAIERKFYREELIAILKKQIELQPELFDDGRYNDCIRELYRNNEEHQFQLSKRNFVHLFVDDIIFYQRPLKSQKSTITNCSLEYHIYKVTDVKGNSVEKRQYLKAIPKSHPLYQEFRVWQWMYNFRIYRKDDNADITDEYLNSVQDWENFFDFLMQQKEVNQNDVLAFFLEPKIKILNPDLKPKALKEKLTQELAKYRWNYVYDEEKNQSKTYPMNETGYEIRRRIANVDGISADFLDREKEIHLWHIIYSVTDKLEFEKALRSYANRYSLDEESFVKSFIKHPPYKSEYGRFSLKAIKKLLALMRSGKYWKWDDIDENTKKRIQKIVDGEFDDKIKDRVRQQAEKHQLKVESDFQGLPLWLAQYVVYDRHSENENQNKWKSPEDIRWFLDSKNPEGFKQHSLRNPIVEQVVTETLRVVADIWDNYGKGEKDFFREIHIELGRDLKNPAEERKRLAQKTDENETTNQRIKALLIELKESTDGNLRVEDVRPHSPSHFEALKLYEEGVLSSATDIPEEYLKISKTAEPTKAELVRYKLWLEQKYRSPYTGEIISLTKLFSAEYEVEHVIPRMRYFDDSLNNKIICESSVNKLKDKQLGLEFIKKHGGEIVIDGDKRYRILTENEYKDLVKEQFSKNSRKRNNLLLEEIPDKMIERQINDTRYISKYICSLLSNIVREEGGKDEEGNSKNLVMGNGKVTAILRKEWGLDNVWNALILPRFERMNQLLNTDTFTSISKEGHIIPTVPFELSKGFEKKRLDHRHHALDALVIACATVNHIQYLNNENAKAQKRHLQFQLAKTLRNTEKVSVDKWIKEGNVWKKTGDKKDKEILSEYIKPWSTFVLDAKQALERVVISFKQNLRVINKTTNKYEKFVEENGRLIKKLVPQTKGDRWAIRKSLHRDTFYGIVHLPWVKVPKGKILTATRKAIDISFNKKTIASITDTGIQKILRNYLYLKAKGSPEVAFSPEGLQELNANIALYNEGKSHQPIKKVRVFELGSKFQLGEAGNKKLKYVEADKGTNLYFAIYEDEKGKRNFGTIPLNIVIERLKQGLSPVPETNEKGHSLLFYLSPNDLVYVPTEEEIYNGLDIDLTEVTKEKAERIYKMVSSSGSQCFFIQHSVATAIVNKVEYSALNKMERSIDGLMIKEICRKVGIDRIGNLNPNSLL</sequence>
<evidence type="ECO:0000256" key="4">
    <source>
        <dbReference type="ARBA" id="ARBA00022759"/>
    </source>
</evidence>
<dbReference type="Proteomes" id="UP001500394">
    <property type="component" value="Unassembled WGS sequence"/>
</dbReference>
<comment type="caution">
    <text evidence="12">Lacks conserved residue(s) required for the propagation of feature annotation.</text>
</comment>
<evidence type="ECO:0000256" key="12">
    <source>
        <dbReference type="HAMAP-Rule" id="MF_01480"/>
    </source>
</evidence>
<evidence type="ECO:0000313" key="15">
    <source>
        <dbReference type="Proteomes" id="UP001500394"/>
    </source>
</evidence>
<dbReference type="Pfam" id="PF18541">
    <property type="entry name" value="RuvC_III"/>
    <property type="match status" value="1"/>
</dbReference>
<feature type="active site" description="Proton acceptor for HNH nuclease domain" evidence="12">
    <location>
        <position position="891"/>
    </location>
</feature>
<comment type="cofactor">
    <cofactor evidence="1">
        <name>Mg(2+)</name>
        <dbReference type="ChEBI" id="CHEBI:18420"/>
    </cofactor>
</comment>
<protein>
    <recommendedName>
        <fullName evidence="12">CRISPR-associated endonuclease Cas9</fullName>
        <ecNumber evidence="12">3.1.-.-</ecNumber>
    </recommendedName>
</protein>
<evidence type="ECO:0000256" key="8">
    <source>
        <dbReference type="ARBA" id="ARBA00023118"/>
    </source>
</evidence>
<keyword evidence="3" id="KW-0479">Metal-binding</keyword>
<evidence type="ECO:0000256" key="6">
    <source>
        <dbReference type="ARBA" id="ARBA00022842"/>
    </source>
</evidence>
<dbReference type="InterPro" id="IPR032239">
    <property type="entry name" value="Cas9-BH"/>
</dbReference>
<evidence type="ECO:0000256" key="7">
    <source>
        <dbReference type="ARBA" id="ARBA00022884"/>
    </source>
</evidence>
<evidence type="ECO:0000256" key="3">
    <source>
        <dbReference type="ARBA" id="ARBA00022723"/>
    </source>
</evidence>
<evidence type="ECO:0000256" key="9">
    <source>
        <dbReference type="ARBA" id="ARBA00023125"/>
    </source>
</evidence>
<proteinExistence type="inferred from homology"/>
<comment type="caution">
    <text evidence="14">The sequence shown here is derived from an EMBL/GenBank/DDBJ whole genome shotgun (WGS) entry which is preliminary data.</text>
</comment>
<comment type="function">
    <text evidence="12">CRISPR (clustered regularly interspaced short palindromic repeat) is an adaptive immune system that provides protection against mobile genetic elements (viruses, transposable elements and conjugative plasmids). CRISPR clusters contain spacers, sequences complementary to antecedent mobile elements, and target invading nucleic acids. CRISPR clusters are transcribed and processed into CRISPR RNA (crRNA). In type II CRISPR systems correct processing of pre-crRNA requires a trans-encoded small RNA (tracrRNA), endogenous ribonuclease 3 (rnc) and this protein. The tracrRNA serves as a guide for ribonuclease 3-aided processing of pre-crRNA. Subsequently Cas9/crRNA/tracrRNA endonucleolytically cleaves linear or circular dsDNA target complementary to the spacer; Cas9 is inactive in the absence of the 2 guide RNAs (gRNA). Cas9 recognizes the protospacer adjacent motif (PAM) in the CRISPR repeat sequences to help distinguish self versus nonself, as targets within the bacterial CRISPR locus do not have PAMs. PAM recognition is also required for catalytic activity.</text>
</comment>